<sequence>MVVVRQNEPRASMARARSPVLTHGARVILGIHDHGHREWADRPALGGPLDQWPIRPRTLAQSLRLHTQATAHGKNRGGRADWQLLGTRHSRQPGLARYWAVPAAMAGHATHGALRRPGPADLEMTASSTYSAQSCYQATFHGSTTCYSWKLIWKSWAPPRMKFFHWLANQDRCWMAERLARHGLQHHPRCLLCDQEPETLRHLLLECPFARQAWHEVLAWLHIPAPIPNREPSLMDGWKHARENTPPGLHKALKSVALLVPWMVWKHRNSCVFDNATPSRNTLLNRIKDEASSWAAARAPSLRLVLPQTWDVH</sequence>
<accession>A0A453BXR8</accession>
<protein>
    <recommendedName>
        <fullName evidence="1">Reverse transcriptase zinc-binding domain-containing protein</fullName>
    </recommendedName>
</protein>
<dbReference type="Gramene" id="AET2Gv20667200.1">
    <property type="protein sequence ID" value="AET2Gv20667200.1"/>
    <property type="gene ID" value="AET2Gv20667200"/>
</dbReference>
<reference evidence="2" key="4">
    <citation type="submission" date="2019-03" db="UniProtKB">
        <authorList>
            <consortium name="EnsemblPlants"/>
        </authorList>
    </citation>
    <scope>IDENTIFICATION</scope>
</reference>
<reference evidence="3" key="2">
    <citation type="journal article" date="2017" name="Nat. Plants">
        <title>The Aegilops tauschii genome reveals multiple impacts of transposons.</title>
        <authorList>
            <person name="Zhao G."/>
            <person name="Zou C."/>
            <person name="Li K."/>
            <person name="Wang K."/>
            <person name="Li T."/>
            <person name="Gao L."/>
            <person name="Zhang X."/>
            <person name="Wang H."/>
            <person name="Yang Z."/>
            <person name="Liu X."/>
            <person name="Jiang W."/>
            <person name="Mao L."/>
            <person name="Kong X."/>
            <person name="Jiao Y."/>
            <person name="Jia J."/>
        </authorList>
    </citation>
    <scope>NUCLEOTIDE SEQUENCE [LARGE SCALE GENOMIC DNA]</scope>
    <source>
        <strain evidence="3">cv. AL8/78</strain>
    </source>
</reference>
<reference evidence="3" key="1">
    <citation type="journal article" date="2014" name="Science">
        <title>Ancient hybridizations among the ancestral genomes of bread wheat.</title>
        <authorList>
            <consortium name="International Wheat Genome Sequencing Consortium,"/>
            <person name="Marcussen T."/>
            <person name="Sandve S.R."/>
            <person name="Heier L."/>
            <person name="Spannagl M."/>
            <person name="Pfeifer M."/>
            <person name="Jakobsen K.S."/>
            <person name="Wulff B.B."/>
            <person name="Steuernagel B."/>
            <person name="Mayer K.F."/>
            <person name="Olsen O.A."/>
        </authorList>
    </citation>
    <scope>NUCLEOTIDE SEQUENCE [LARGE SCALE GENOMIC DNA]</scope>
    <source>
        <strain evidence="3">cv. AL8/78</strain>
    </source>
</reference>
<keyword evidence="3" id="KW-1185">Reference proteome</keyword>
<dbReference type="Proteomes" id="UP000015105">
    <property type="component" value="Chromosome 2D"/>
</dbReference>
<dbReference type="EnsemblPlants" id="AET2Gv20667200.1">
    <property type="protein sequence ID" value="AET2Gv20667200.1"/>
    <property type="gene ID" value="AET2Gv20667200"/>
</dbReference>
<dbReference type="PANTHER" id="PTHR33116">
    <property type="entry name" value="REVERSE TRANSCRIPTASE ZINC-BINDING DOMAIN-CONTAINING PROTEIN-RELATED-RELATED"/>
    <property type="match status" value="1"/>
</dbReference>
<evidence type="ECO:0000313" key="2">
    <source>
        <dbReference type="EnsemblPlants" id="AET2Gv20667200.1"/>
    </source>
</evidence>
<proteinExistence type="predicted"/>
<evidence type="ECO:0000313" key="3">
    <source>
        <dbReference type="Proteomes" id="UP000015105"/>
    </source>
</evidence>
<evidence type="ECO:0000259" key="1">
    <source>
        <dbReference type="Pfam" id="PF13966"/>
    </source>
</evidence>
<dbReference type="Pfam" id="PF13966">
    <property type="entry name" value="zf-RVT"/>
    <property type="match status" value="1"/>
</dbReference>
<name>A0A453BXR8_AEGTS</name>
<feature type="domain" description="Reverse transcriptase zinc-binding" evidence="1">
    <location>
        <begin position="130"/>
        <end position="214"/>
    </location>
</feature>
<reference evidence="2" key="3">
    <citation type="journal article" date="2017" name="Nature">
        <title>Genome sequence of the progenitor of the wheat D genome Aegilops tauschii.</title>
        <authorList>
            <person name="Luo M.C."/>
            <person name="Gu Y.Q."/>
            <person name="Puiu D."/>
            <person name="Wang H."/>
            <person name="Twardziok S.O."/>
            <person name="Deal K.R."/>
            <person name="Huo N."/>
            <person name="Zhu T."/>
            <person name="Wang L."/>
            <person name="Wang Y."/>
            <person name="McGuire P.E."/>
            <person name="Liu S."/>
            <person name="Long H."/>
            <person name="Ramasamy R.K."/>
            <person name="Rodriguez J.C."/>
            <person name="Van S.L."/>
            <person name="Yuan L."/>
            <person name="Wang Z."/>
            <person name="Xia Z."/>
            <person name="Xiao L."/>
            <person name="Anderson O.D."/>
            <person name="Ouyang S."/>
            <person name="Liang Y."/>
            <person name="Zimin A.V."/>
            <person name="Pertea G."/>
            <person name="Qi P."/>
            <person name="Bennetzen J.L."/>
            <person name="Dai X."/>
            <person name="Dawson M.W."/>
            <person name="Muller H.G."/>
            <person name="Kugler K."/>
            <person name="Rivarola-Duarte L."/>
            <person name="Spannagl M."/>
            <person name="Mayer K.F.X."/>
            <person name="Lu F.H."/>
            <person name="Bevan M.W."/>
            <person name="Leroy P."/>
            <person name="Li P."/>
            <person name="You F.M."/>
            <person name="Sun Q."/>
            <person name="Liu Z."/>
            <person name="Lyons E."/>
            <person name="Wicker T."/>
            <person name="Salzberg S.L."/>
            <person name="Devos K.M."/>
            <person name="Dvorak J."/>
        </authorList>
    </citation>
    <scope>NUCLEOTIDE SEQUENCE [LARGE SCALE GENOMIC DNA]</scope>
    <source>
        <strain evidence="2">cv. AL8/78</strain>
    </source>
</reference>
<organism evidence="2 3">
    <name type="scientific">Aegilops tauschii subsp. strangulata</name>
    <name type="common">Goatgrass</name>
    <dbReference type="NCBI Taxonomy" id="200361"/>
    <lineage>
        <taxon>Eukaryota</taxon>
        <taxon>Viridiplantae</taxon>
        <taxon>Streptophyta</taxon>
        <taxon>Embryophyta</taxon>
        <taxon>Tracheophyta</taxon>
        <taxon>Spermatophyta</taxon>
        <taxon>Magnoliopsida</taxon>
        <taxon>Liliopsida</taxon>
        <taxon>Poales</taxon>
        <taxon>Poaceae</taxon>
        <taxon>BOP clade</taxon>
        <taxon>Pooideae</taxon>
        <taxon>Triticodae</taxon>
        <taxon>Triticeae</taxon>
        <taxon>Triticinae</taxon>
        <taxon>Aegilops</taxon>
    </lineage>
</organism>
<dbReference type="InterPro" id="IPR026960">
    <property type="entry name" value="RVT-Znf"/>
</dbReference>
<dbReference type="PANTHER" id="PTHR33116:SF78">
    <property type="entry name" value="OS12G0587133 PROTEIN"/>
    <property type="match status" value="1"/>
</dbReference>
<reference evidence="2" key="5">
    <citation type="journal article" date="2021" name="G3 (Bethesda)">
        <title>Aegilops tauschii genome assembly Aet v5.0 features greater sequence contiguity and improved annotation.</title>
        <authorList>
            <person name="Wang L."/>
            <person name="Zhu T."/>
            <person name="Rodriguez J.C."/>
            <person name="Deal K.R."/>
            <person name="Dubcovsky J."/>
            <person name="McGuire P.E."/>
            <person name="Lux T."/>
            <person name="Spannagl M."/>
            <person name="Mayer K.F.X."/>
            <person name="Baldrich P."/>
            <person name="Meyers B.C."/>
            <person name="Huo N."/>
            <person name="Gu Y.Q."/>
            <person name="Zhou H."/>
            <person name="Devos K.M."/>
            <person name="Bennetzen J.L."/>
            <person name="Unver T."/>
            <person name="Budak H."/>
            <person name="Gulick P.J."/>
            <person name="Galiba G."/>
            <person name="Kalapos B."/>
            <person name="Nelson D.R."/>
            <person name="Li P."/>
            <person name="You F.M."/>
            <person name="Luo M.C."/>
            <person name="Dvorak J."/>
        </authorList>
    </citation>
    <scope>NUCLEOTIDE SEQUENCE [LARGE SCALE GENOMIC DNA]</scope>
    <source>
        <strain evidence="2">cv. AL8/78</strain>
    </source>
</reference>
<dbReference type="AlphaFoldDB" id="A0A453BXR8"/>